<organism evidence="1 2">
    <name type="scientific">Maritimibacter fusiformis</name>
    <dbReference type="NCBI Taxonomy" id="2603819"/>
    <lineage>
        <taxon>Bacteria</taxon>
        <taxon>Pseudomonadati</taxon>
        <taxon>Pseudomonadota</taxon>
        <taxon>Alphaproteobacteria</taxon>
        <taxon>Rhodobacterales</taxon>
        <taxon>Roseobacteraceae</taxon>
        <taxon>Maritimibacter</taxon>
    </lineage>
</organism>
<protein>
    <submittedName>
        <fullName evidence="1">Uncharacterized protein</fullName>
    </submittedName>
</protein>
<accession>A0A5D0RJW6</accession>
<dbReference type="AlphaFoldDB" id="A0A5D0RJW6"/>
<dbReference type="InterPro" id="IPR027417">
    <property type="entry name" value="P-loop_NTPase"/>
</dbReference>
<keyword evidence="2" id="KW-1185">Reference proteome</keyword>
<dbReference type="RefSeq" id="WP_148378051.1">
    <property type="nucleotide sequence ID" value="NZ_VSIY01000009.1"/>
</dbReference>
<gene>
    <name evidence="1" type="ORF">FVF75_11095</name>
</gene>
<sequence>MNFENKNGSLPLHRRKNIFAELDQALRLSGFVGDTSLPRLLWLAFHTKDFERPVSVAVLGPSGAGKSFALKAAQKFVPDDWYETIHAMSEKALVYSPLDLKHRFLVIQEAAGMAKGEGRTLLRQLLTEGELNYVTVDSVDGELGGKHLRREGPTGVMMTTTAASLHPEDASRMFCFNFSDDPEQARAILRTQASARKPKLSEDVLEAWKNFSAQALSRKVDVIIPFAEDLADAVPVTHLRIRRDFEQVLKLIETSARLHRSNRERADNGAYIATIEDYAHVFDLVARPLSEGIEATVPQGVVDVVRAVEELARTESALVCSGISQKDVAQHIGRDKSFVSRNVEVALSHGFLEDWNYGKGRVSDLRVGHAALPSNETVLPRPESLK</sequence>
<evidence type="ECO:0000313" key="2">
    <source>
        <dbReference type="Proteomes" id="UP000322080"/>
    </source>
</evidence>
<proteinExistence type="predicted"/>
<dbReference type="EMBL" id="VSIY01000009">
    <property type="protein sequence ID" value="TYB80988.1"/>
    <property type="molecule type" value="Genomic_DNA"/>
</dbReference>
<dbReference type="SUPFAM" id="SSF52540">
    <property type="entry name" value="P-loop containing nucleoside triphosphate hydrolases"/>
    <property type="match status" value="1"/>
</dbReference>
<reference evidence="1 2" key="1">
    <citation type="submission" date="2019-08" db="EMBL/GenBank/DDBJ databases">
        <title>Identification of a novel species of the genus Boseongicola.</title>
        <authorList>
            <person name="Zhang X.-Q."/>
        </authorList>
    </citation>
    <scope>NUCLEOTIDE SEQUENCE [LARGE SCALE GENOMIC DNA]</scope>
    <source>
        <strain evidence="1 2">HY14</strain>
    </source>
</reference>
<dbReference type="Proteomes" id="UP000322080">
    <property type="component" value="Unassembled WGS sequence"/>
</dbReference>
<name>A0A5D0RJW6_9RHOB</name>
<comment type="caution">
    <text evidence="1">The sequence shown here is derived from an EMBL/GenBank/DDBJ whole genome shotgun (WGS) entry which is preliminary data.</text>
</comment>
<evidence type="ECO:0000313" key="1">
    <source>
        <dbReference type="EMBL" id="TYB80988.1"/>
    </source>
</evidence>